<keyword evidence="3" id="KW-1185">Reference proteome</keyword>
<feature type="compositionally biased region" description="Basic and acidic residues" evidence="1">
    <location>
        <begin position="56"/>
        <end position="65"/>
    </location>
</feature>
<dbReference type="Proteomes" id="UP000807769">
    <property type="component" value="Unassembled WGS sequence"/>
</dbReference>
<reference evidence="2" key="1">
    <citation type="journal article" date="2020" name="New Phytol.">
        <title>Comparative genomics reveals dynamic genome evolution in host specialist ectomycorrhizal fungi.</title>
        <authorList>
            <person name="Lofgren L.A."/>
            <person name="Nguyen N.H."/>
            <person name="Vilgalys R."/>
            <person name="Ruytinx J."/>
            <person name="Liao H.L."/>
            <person name="Branco S."/>
            <person name="Kuo A."/>
            <person name="LaButti K."/>
            <person name="Lipzen A."/>
            <person name="Andreopoulos W."/>
            <person name="Pangilinan J."/>
            <person name="Riley R."/>
            <person name="Hundley H."/>
            <person name="Na H."/>
            <person name="Barry K."/>
            <person name="Grigoriev I.V."/>
            <person name="Stajich J.E."/>
            <person name="Kennedy P.G."/>
        </authorList>
    </citation>
    <scope>NUCLEOTIDE SEQUENCE</scope>
    <source>
        <strain evidence="2">MN1</strain>
    </source>
</reference>
<evidence type="ECO:0000313" key="3">
    <source>
        <dbReference type="Proteomes" id="UP000807769"/>
    </source>
</evidence>
<gene>
    <name evidence="2" type="ORF">BJ212DRAFT_1484532</name>
</gene>
<evidence type="ECO:0000256" key="1">
    <source>
        <dbReference type="SAM" id="MobiDB-lite"/>
    </source>
</evidence>
<comment type="caution">
    <text evidence="2">The sequence shown here is derived from an EMBL/GenBank/DDBJ whole genome shotgun (WGS) entry which is preliminary data.</text>
</comment>
<feature type="region of interest" description="Disordered" evidence="1">
    <location>
        <begin position="56"/>
        <end position="80"/>
    </location>
</feature>
<organism evidence="2 3">
    <name type="scientific">Suillus subaureus</name>
    <dbReference type="NCBI Taxonomy" id="48587"/>
    <lineage>
        <taxon>Eukaryota</taxon>
        <taxon>Fungi</taxon>
        <taxon>Dikarya</taxon>
        <taxon>Basidiomycota</taxon>
        <taxon>Agaricomycotina</taxon>
        <taxon>Agaricomycetes</taxon>
        <taxon>Agaricomycetidae</taxon>
        <taxon>Boletales</taxon>
        <taxon>Suillineae</taxon>
        <taxon>Suillaceae</taxon>
        <taxon>Suillus</taxon>
    </lineage>
</organism>
<dbReference type="EMBL" id="JABBWG010000034">
    <property type="protein sequence ID" value="KAG1809415.1"/>
    <property type="molecule type" value="Genomic_DNA"/>
</dbReference>
<sequence>MCHQKVWFQNRHAKDNKALCKRVQHSTQQGSASAHSSKISVFQGHISQGLSQVFHPMEKPMHSAEDGQPPPPEPHPVEQSSITKSPFEVFLCYITQSPLPKFPLMFNLYRQT</sequence>
<dbReference type="AlphaFoldDB" id="A0A9P7E2M8"/>
<dbReference type="RefSeq" id="XP_041189241.1">
    <property type="nucleotide sequence ID" value="XM_041340811.1"/>
</dbReference>
<accession>A0A9P7E2M8</accession>
<dbReference type="GeneID" id="64634827"/>
<evidence type="ECO:0000313" key="2">
    <source>
        <dbReference type="EMBL" id="KAG1809415.1"/>
    </source>
</evidence>
<proteinExistence type="predicted"/>
<name>A0A9P7E2M8_9AGAM</name>
<protein>
    <submittedName>
        <fullName evidence="2">Uncharacterized protein</fullName>
    </submittedName>
</protein>